<dbReference type="EMBL" id="CACRXK020020462">
    <property type="protein sequence ID" value="CAB4034830.1"/>
    <property type="molecule type" value="Genomic_DNA"/>
</dbReference>
<feature type="non-terminal residue" evidence="1">
    <location>
        <position position="129"/>
    </location>
</feature>
<dbReference type="OrthoDB" id="5952585at2759"/>
<protein>
    <submittedName>
        <fullName evidence="1">Uncharacterized protein</fullName>
    </submittedName>
</protein>
<evidence type="ECO:0000313" key="1">
    <source>
        <dbReference type="EMBL" id="CAB4034830.1"/>
    </source>
</evidence>
<name>A0A6S7JZM1_PARCT</name>
<reference evidence="1" key="1">
    <citation type="submission" date="2020-04" db="EMBL/GenBank/DDBJ databases">
        <authorList>
            <person name="Alioto T."/>
            <person name="Alioto T."/>
            <person name="Gomez Garrido J."/>
        </authorList>
    </citation>
    <scope>NUCLEOTIDE SEQUENCE</scope>
    <source>
        <strain evidence="1">A484AB</strain>
    </source>
</reference>
<comment type="caution">
    <text evidence="1">The sequence shown here is derived from an EMBL/GenBank/DDBJ whole genome shotgun (WGS) entry which is preliminary data.</text>
</comment>
<accession>A0A6S7JZM1</accession>
<sequence>MAEKSEQKYFTSDEVLQNILADEADLSDNEDAQVITTNPAEAIDSAVRELWSLRNQTANFVAFEEESTRSLTSLFDKWEKHRVIQERILSSTIIAGSLIAEEVCEWLKIIRRRLSPRMKARNAWTVELT</sequence>
<dbReference type="AlphaFoldDB" id="A0A6S7JZM1"/>
<gene>
    <name evidence="1" type="ORF">PACLA_8A056590</name>
</gene>
<proteinExistence type="predicted"/>
<keyword evidence="2" id="KW-1185">Reference proteome</keyword>
<organism evidence="1 2">
    <name type="scientific">Paramuricea clavata</name>
    <name type="common">Red gorgonian</name>
    <name type="synonym">Violescent sea-whip</name>
    <dbReference type="NCBI Taxonomy" id="317549"/>
    <lineage>
        <taxon>Eukaryota</taxon>
        <taxon>Metazoa</taxon>
        <taxon>Cnidaria</taxon>
        <taxon>Anthozoa</taxon>
        <taxon>Octocorallia</taxon>
        <taxon>Malacalcyonacea</taxon>
        <taxon>Plexauridae</taxon>
        <taxon>Paramuricea</taxon>
    </lineage>
</organism>
<evidence type="ECO:0000313" key="2">
    <source>
        <dbReference type="Proteomes" id="UP001152795"/>
    </source>
</evidence>
<dbReference type="Proteomes" id="UP001152795">
    <property type="component" value="Unassembled WGS sequence"/>
</dbReference>